<dbReference type="FunFam" id="3.80.10.10:FF:000041">
    <property type="entry name" value="LRR receptor-like serine/threonine-protein kinase ERECTA"/>
    <property type="match status" value="1"/>
</dbReference>
<dbReference type="AlphaFoldDB" id="A0A1R3KVY2"/>
<sequence length="314" mass="34643">MERSLTLSLWALICILNFPFAVEAQNQKRPTTDPAEVRALNSIFQQWGLSSNYQNSWNVSGEPCTGVAIDNSTDIKSEIYNPFIICNCSFDNNSTCHITKLKVLQLNVSGVLPDELWTLTYLTDLAIGTNNFSGPLPDELGNCSKLEMIYIDSSGISGQIPSTFANLRSMLIMYASNTGLTGKIPDFIGNWSNFTTLRLQGNSFEGPIPSTFANLTSMLELRINGLTNGGSLAFIKDMKSLEVLDLRYNNISDVMPSTIGEYQNLTWLDLSFNNITGQIPDSLFNLRSLIYLSLGNNKLNGSLPSEKSASLQNM</sequence>
<dbReference type="InterPro" id="IPR001611">
    <property type="entry name" value="Leu-rich_rpt"/>
</dbReference>
<evidence type="ECO:0000313" key="11">
    <source>
        <dbReference type="EMBL" id="OMP11232.1"/>
    </source>
</evidence>
<accession>A0A1R3KVY2</accession>
<keyword evidence="12" id="KW-1185">Reference proteome</keyword>
<dbReference type="Proteomes" id="UP000188268">
    <property type="component" value="Unassembled WGS sequence"/>
</dbReference>
<keyword evidence="6" id="KW-0677">Repeat</keyword>
<comment type="caution">
    <text evidence="11">The sequence shown here is derived from an EMBL/GenBank/DDBJ whole genome shotgun (WGS) entry which is preliminary data.</text>
</comment>
<dbReference type="GO" id="GO:0005886">
    <property type="term" value="C:plasma membrane"/>
    <property type="evidence" value="ECO:0007669"/>
    <property type="project" value="TreeGrafter"/>
</dbReference>
<feature type="signal peptide" evidence="10">
    <location>
        <begin position="1"/>
        <end position="24"/>
    </location>
</feature>
<dbReference type="PANTHER" id="PTHR48006">
    <property type="entry name" value="LEUCINE-RICH REPEAT-CONTAINING PROTEIN DDB_G0281931-RELATED"/>
    <property type="match status" value="1"/>
</dbReference>
<proteinExistence type="inferred from homology"/>
<name>A0A1R3KVY2_COCAP</name>
<evidence type="ECO:0000256" key="10">
    <source>
        <dbReference type="SAM" id="SignalP"/>
    </source>
</evidence>
<evidence type="ECO:0000256" key="7">
    <source>
        <dbReference type="ARBA" id="ARBA00022989"/>
    </source>
</evidence>
<keyword evidence="7" id="KW-1133">Transmembrane helix</keyword>
<dbReference type="Gramene" id="OMP11232">
    <property type="protein sequence ID" value="OMP11232"/>
    <property type="gene ID" value="CCACVL1_00614"/>
</dbReference>
<dbReference type="Pfam" id="PF00560">
    <property type="entry name" value="LRR_1"/>
    <property type="match status" value="2"/>
</dbReference>
<keyword evidence="4" id="KW-0812">Transmembrane</keyword>
<dbReference type="OrthoDB" id="676979at2759"/>
<dbReference type="PANTHER" id="PTHR48006:SF62">
    <property type="entry name" value="LEUCINE-RICH REPEAT TRANSMEMBRANE PROTEIN KINASE"/>
    <property type="match status" value="1"/>
</dbReference>
<evidence type="ECO:0000256" key="1">
    <source>
        <dbReference type="ARBA" id="ARBA00004479"/>
    </source>
</evidence>
<dbReference type="EMBL" id="AWWV01001464">
    <property type="protein sequence ID" value="OMP11232.1"/>
    <property type="molecule type" value="Genomic_DNA"/>
</dbReference>
<gene>
    <name evidence="11" type="ORF">CCACVL1_00614</name>
</gene>
<evidence type="ECO:0000256" key="6">
    <source>
        <dbReference type="ARBA" id="ARBA00022737"/>
    </source>
</evidence>
<comment type="subcellular location">
    <subcellularLocation>
        <location evidence="1">Membrane</location>
        <topology evidence="1">Single-pass type I membrane protein</topology>
    </subcellularLocation>
</comment>
<evidence type="ECO:0000313" key="12">
    <source>
        <dbReference type="Proteomes" id="UP000188268"/>
    </source>
</evidence>
<keyword evidence="8" id="KW-0472">Membrane</keyword>
<comment type="similarity">
    <text evidence="2">Belongs to the RLP family.</text>
</comment>
<evidence type="ECO:0000256" key="2">
    <source>
        <dbReference type="ARBA" id="ARBA00009592"/>
    </source>
</evidence>
<evidence type="ECO:0000256" key="9">
    <source>
        <dbReference type="ARBA" id="ARBA00023180"/>
    </source>
</evidence>
<protein>
    <submittedName>
        <fullName evidence="11">Putative ATP binding protein</fullName>
    </submittedName>
</protein>
<evidence type="ECO:0000256" key="3">
    <source>
        <dbReference type="ARBA" id="ARBA00022614"/>
    </source>
</evidence>
<dbReference type="InterPro" id="IPR051824">
    <property type="entry name" value="LRR_Rcpt-Like_S/T_Kinase"/>
</dbReference>
<organism evidence="11 12">
    <name type="scientific">Corchorus capsularis</name>
    <name type="common">Jute</name>
    <dbReference type="NCBI Taxonomy" id="210143"/>
    <lineage>
        <taxon>Eukaryota</taxon>
        <taxon>Viridiplantae</taxon>
        <taxon>Streptophyta</taxon>
        <taxon>Embryophyta</taxon>
        <taxon>Tracheophyta</taxon>
        <taxon>Spermatophyta</taxon>
        <taxon>Magnoliopsida</taxon>
        <taxon>eudicotyledons</taxon>
        <taxon>Gunneridae</taxon>
        <taxon>Pentapetalae</taxon>
        <taxon>rosids</taxon>
        <taxon>malvids</taxon>
        <taxon>Malvales</taxon>
        <taxon>Malvaceae</taxon>
        <taxon>Grewioideae</taxon>
        <taxon>Apeibeae</taxon>
        <taxon>Corchorus</taxon>
    </lineage>
</organism>
<reference evidence="11 12" key="1">
    <citation type="submission" date="2013-09" db="EMBL/GenBank/DDBJ databases">
        <title>Corchorus capsularis genome sequencing.</title>
        <authorList>
            <person name="Alam M."/>
            <person name="Haque M.S."/>
            <person name="Islam M.S."/>
            <person name="Emdad E.M."/>
            <person name="Islam M.M."/>
            <person name="Ahmed B."/>
            <person name="Halim A."/>
            <person name="Hossen Q.M.M."/>
            <person name="Hossain M.Z."/>
            <person name="Ahmed R."/>
            <person name="Khan M.M."/>
            <person name="Islam R."/>
            <person name="Rashid M.M."/>
            <person name="Khan S.A."/>
            <person name="Rahman M.S."/>
            <person name="Alam M."/>
        </authorList>
    </citation>
    <scope>NUCLEOTIDE SEQUENCE [LARGE SCALE GENOMIC DNA]</scope>
    <source>
        <strain evidence="12">cv. CVL-1</strain>
        <tissue evidence="11">Whole seedling</tissue>
    </source>
</reference>
<keyword evidence="9" id="KW-0325">Glycoprotein</keyword>
<keyword evidence="3" id="KW-0433">Leucine-rich repeat</keyword>
<evidence type="ECO:0000256" key="8">
    <source>
        <dbReference type="ARBA" id="ARBA00023136"/>
    </source>
</evidence>
<dbReference type="Gene3D" id="3.80.10.10">
    <property type="entry name" value="Ribonuclease Inhibitor"/>
    <property type="match status" value="2"/>
</dbReference>
<keyword evidence="5 10" id="KW-0732">Signal</keyword>
<dbReference type="InterPro" id="IPR032675">
    <property type="entry name" value="LRR_dom_sf"/>
</dbReference>
<dbReference type="SUPFAM" id="SSF52058">
    <property type="entry name" value="L domain-like"/>
    <property type="match status" value="1"/>
</dbReference>
<dbReference type="PROSITE" id="PS51450">
    <property type="entry name" value="LRR"/>
    <property type="match status" value="1"/>
</dbReference>
<dbReference type="Pfam" id="PF13855">
    <property type="entry name" value="LRR_8"/>
    <property type="match status" value="1"/>
</dbReference>
<dbReference type="STRING" id="210143.A0A1R3KVY2"/>
<evidence type="ECO:0000256" key="4">
    <source>
        <dbReference type="ARBA" id="ARBA00022692"/>
    </source>
</evidence>
<dbReference type="OMA" id="PCTGVAI"/>
<evidence type="ECO:0000256" key="5">
    <source>
        <dbReference type="ARBA" id="ARBA00022729"/>
    </source>
</evidence>
<feature type="chain" id="PRO_5013226783" evidence="10">
    <location>
        <begin position="25"/>
        <end position="314"/>
    </location>
</feature>